<gene>
    <name evidence="2" type="ORF">C24_LOCUS23518</name>
</gene>
<dbReference type="OrthoDB" id="1022784at2759"/>
<evidence type="ECO:0000313" key="3">
    <source>
        <dbReference type="Proteomes" id="UP000434276"/>
    </source>
</evidence>
<dbReference type="Proteomes" id="UP000434276">
    <property type="component" value="Unassembled WGS sequence"/>
</dbReference>
<feature type="chain" id="PRO_5024899436" evidence="1">
    <location>
        <begin position="28"/>
        <end position="91"/>
    </location>
</feature>
<sequence length="91" mass="9929">MAIKKFSSLLLPLLMVLALVVLPIISGRTQEHPCQDYRLGCKSRDVCNAKCLSLGYVKGGDCVTFAFPICCCKINFGFQDDSPISSPILTD</sequence>
<feature type="signal peptide" evidence="1">
    <location>
        <begin position="1"/>
        <end position="27"/>
    </location>
</feature>
<dbReference type="EMBL" id="CACSHJ010000096">
    <property type="protein sequence ID" value="CAA0405467.1"/>
    <property type="molecule type" value="Genomic_DNA"/>
</dbReference>
<evidence type="ECO:0000313" key="2">
    <source>
        <dbReference type="EMBL" id="CAA0405467.1"/>
    </source>
</evidence>
<dbReference type="ExpressionAtlas" id="A0A5S9Y865">
    <property type="expression patterns" value="baseline and differential"/>
</dbReference>
<proteinExistence type="predicted"/>
<keyword evidence="1" id="KW-0732">Signal</keyword>
<reference evidence="2 3" key="1">
    <citation type="submission" date="2019-12" db="EMBL/GenBank/DDBJ databases">
        <authorList>
            <person name="Jiao W.-B."/>
            <person name="Schneeberger K."/>
        </authorList>
    </citation>
    <scope>NUCLEOTIDE SEQUENCE [LARGE SCALE GENOMIC DNA]</scope>
    <source>
        <strain evidence="3">cv. C24</strain>
    </source>
</reference>
<organism evidence="2 3">
    <name type="scientific">Arabidopsis thaliana</name>
    <name type="common">Mouse-ear cress</name>
    <dbReference type="NCBI Taxonomy" id="3702"/>
    <lineage>
        <taxon>Eukaryota</taxon>
        <taxon>Viridiplantae</taxon>
        <taxon>Streptophyta</taxon>
        <taxon>Embryophyta</taxon>
        <taxon>Tracheophyta</taxon>
        <taxon>Spermatophyta</taxon>
        <taxon>Magnoliopsida</taxon>
        <taxon>eudicotyledons</taxon>
        <taxon>Gunneridae</taxon>
        <taxon>Pentapetalae</taxon>
        <taxon>rosids</taxon>
        <taxon>malvids</taxon>
        <taxon>Brassicales</taxon>
        <taxon>Brassicaceae</taxon>
        <taxon>Camelineae</taxon>
        <taxon>Arabidopsis</taxon>
    </lineage>
</organism>
<accession>A0A5S9Y865</accession>
<dbReference type="AlphaFoldDB" id="A0A5S9Y865"/>
<protein>
    <submittedName>
        <fullName evidence="2">Uncharacterized protein</fullName>
    </submittedName>
</protein>
<name>A0A5S9Y865_ARATH</name>
<evidence type="ECO:0000256" key="1">
    <source>
        <dbReference type="SAM" id="SignalP"/>
    </source>
</evidence>